<dbReference type="GO" id="GO:0005829">
    <property type="term" value="C:cytosol"/>
    <property type="evidence" value="ECO:0007669"/>
    <property type="project" value="TreeGrafter"/>
</dbReference>
<reference evidence="9" key="1">
    <citation type="journal article" date="2015" name="Chem. Biol.">
        <title>Structure, bioactivity, and resistance mechanism of streptomonomicin, an unusual lasso Peptide from an understudied halophilic actinomycete.</title>
        <authorList>
            <person name="Metelev M."/>
            <person name="Tietz J.I."/>
            <person name="Melby J.O."/>
            <person name="Blair P.M."/>
            <person name="Zhu L."/>
            <person name="Livnat I."/>
            <person name="Severinov K."/>
            <person name="Mitchell D.A."/>
        </authorList>
    </citation>
    <scope>NUCLEOTIDE SEQUENCE [LARGE SCALE GENOMIC DNA]</scope>
    <source>
        <strain evidence="9">YIM 90003</strain>
    </source>
</reference>
<dbReference type="InterPro" id="IPR035926">
    <property type="entry name" value="NusB-like_sf"/>
</dbReference>
<evidence type="ECO:0000256" key="2">
    <source>
        <dbReference type="ARBA" id="ARBA00022814"/>
    </source>
</evidence>
<sequence length="140" mass="15727">MSGGGGARRKARRRAVEVLYEAEVRGATVDAVIERRQAQTEPPINEFTMRLALAVDERRERLDTLLEDYAIDWSLDRMPVVDRNILRMGAYELLWDEDIPDGVAISEAVAVARQLSTDESPSFINGLLSRLMENKAQLAP</sequence>
<proteinExistence type="inferred from homology"/>
<evidence type="ECO:0000313" key="9">
    <source>
        <dbReference type="Proteomes" id="UP000031675"/>
    </source>
</evidence>
<evidence type="ECO:0000313" key="8">
    <source>
        <dbReference type="EMBL" id="KIH98662.1"/>
    </source>
</evidence>
<evidence type="ECO:0000256" key="1">
    <source>
        <dbReference type="ARBA" id="ARBA00005952"/>
    </source>
</evidence>
<dbReference type="PANTHER" id="PTHR11078">
    <property type="entry name" value="N UTILIZATION SUBSTANCE PROTEIN B-RELATED"/>
    <property type="match status" value="1"/>
</dbReference>
<evidence type="ECO:0000256" key="6">
    <source>
        <dbReference type="HAMAP-Rule" id="MF_00073"/>
    </source>
</evidence>
<keyword evidence="2 6" id="KW-0889">Transcription antitermination</keyword>
<dbReference type="OrthoDB" id="3528057at2"/>
<dbReference type="InterPro" id="IPR011605">
    <property type="entry name" value="NusB_fam"/>
</dbReference>
<dbReference type="PANTHER" id="PTHR11078:SF3">
    <property type="entry name" value="ANTITERMINATION NUSB DOMAIN-CONTAINING PROTEIN"/>
    <property type="match status" value="1"/>
</dbReference>
<dbReference type="GO" id="GO:0031564">
    <property type="term" value="P:transcription antitermination"/>
    <property type="evidence" value="ECO:0007669"/>
    <property type="project" value="UniProtKB-KW"/>
</dbReference>
<organism evidence="8 9">
    <name type="scientific">Streptomonospora alba</name>
    <dbReference type="NCBI Taxonomy" id="183763"/>
    <lineage>
        <taxon>Bacteria</taxon>
        <taxon>Bacillati</taxon>
        <taxon>Actinomycetota</taxon>
        <taxon>Actinomycetes</taxon>
        <taxon>Streptosporangiales</taxon>
        <taxon>Nocardiopsidaceae</taxon>
        <taxon>Streptomonospora</taxon>
    </lineage>
</organism>
<dbReference type="STRING" id="183763.LP52_11970"/>
<comment type="caution">
    <text evidence="8">The sequence shown here is derived from an EMBL/GenBank/DDBJ whole genome shotgun (WGS) entry which is preliminary data.</text>
</comment>
<dbReference type="GO" id="GO:0003723">
    <property type="term" value="F:RNA binding"/>
    <property type="evidence" value="ECO:0007669"/>
    <property type="project" value="UniProtKB-UniRule"/>
</dbReference>
<evidence type="ECO:0000256" key="4">
    <source>
        <dbReference type="ARBA" id="ARBA00023015"/>
    </source>
</evidence>
<protein>
    <recommendedName>
        <fullName evidence="6">Transcription antitermination protein NusB</fullName>
    </recommendedName>
    <alternativeName>
        <fullName evidence="6">Antitermination factor NusB</fullName>
    </alternativeName>
</protein>
<dbReference type="Proteomes" id="UP000031675">
    <property type="component" value="Unassembled WGS sequence"/>
</dbReference>
<dbReference type="NCBIfam" id="TIGR01951">
    <property type="entry name" value="nusB"/>
    <property type="match status" value="1"/>
</dbReference>
<keyword evidence="9" id="KW-1185">Reference proteome</keyword>
<keyword evidence="3 6" id="KW-0694">RNA-binding</keyword>
<dbReference type="RefSeq" id="WP_040273296.1">
    <property type="nucleotide sequence ID" value="NZ_JROO01000021.1"/>
</dbReference>
<dbReference type="AlphaFoldDB" id="A0A0C2JPE4"/>
<dbReference type="Pfam" id="PF01029">
    <property type="entry name" value="NusB"/>
    <property type="match status" value="1"/>
</dbReference>
<dbReference type="SUPFAM" id="SSF48013">
    <property type="entry name" value="NusB-like"/>
    <property type="match status" value="1"/>
</dbReference>
<dbReference type="HAMAP" id="MF_00073">
    <property type="entry name" value="NusB"/>
    <property type="match status" value="1"/>
</dbReference>
<comment type="function">
    <text evidence="6">Involved in transcription antitermination. Required for transcription of ribosomal RNA (rRNA) genes. Binds specifically to the boxA antiterminator sequence of the ribosomal RNA (rrn) operons.</text>
</comment>
<gene>
    <name evidence="6" type="primary">nusB</name>
    <name evidence="8" type="ORF">LP52_11970</name>
</gene>
<evidence type="ECO:0000259" key="7">
    <source>
        <dbReference type="Pfam" id="PF01029"/>
    </source>
</evidence>
<evidence type="ECO:0000256" key="3">
    <source>
        <dbReference type="ARBA" id="ARBA00022884"/>
    </source>
</evidence>
<comment type="similarity">
    <text evidence="1 6">Belongs to the NusB family.</text>
</comment>
<feature type="domain" description="NusB/RsmB/TIM44" evidence="7">
    <location>
        <begin position="9"/>
        <end position="132"/>
    </location>
</feature>
<dbReference type="InterPro" id="IPR006027">
    <property type="entry name" value="NusB_RsmB_TIM44"/>
</dbReference>
<dbReference type="Gene3D" id="1.10.940.10">
    <property type="entry name" value="NusB-like"/>
    <property type="match status" value="1"/>
</dbReference>
<keyword evidence="5 6" id="KW-0804">Transcription</keyword>
<dbReference type="GO" id="GO:0006353">
    <property type="term" value="P:DNA-templated transcription termination"/>
    <property type="evidence" value="ECO:0007669"/>
    <property type="project" value="UniProtKB-UniRule"/>
</dbReference>
<accession>A0A0C2JPE4</accession>
<keyword evidence="4 6" id="KW-0805">Transcription regulation</keyword>
<evidence type="ECO:0000256" key="5">
    <source>
        <dbReference type="ARBA" id="ARBA00023163"/>
    </source>
</evidence>
<dbReference type="EMBL" id="JROO01000021">
    <property type="protein sequence ID" value="KIH98662.1"/>
    <property type="molecule type" value="Genomic_DNA"/>
</dbReference>
<name>A0A0C2JPE4_9ACTN</name>